<protein>
    <submittedName>
        <fullName evidence="2">Uncharacterized protein</fullName>
    </submittedName>
</protein>
<sequence length="287" mass="31954">MDSSSRISPLHNRTSVDLGANPSHVLAGVFKVEMEETSEQAEVEAEPAVKGKYEDNRIERKNEMKLNSGDAQVVDGGSNQNERQEEPTGLKQMEQAVYLTSKEDEDDELQFKLNETEWNEVPADEDDPSIPSNDHNKLEQAGERDPDLKLTQLEIKKEAGTSQDDVVGDEEEREEVNGQPARHSATLAAWERWHIDPQGSLVFNARRQTEGLNLGDSQAKIGTWRRLDLGRRSKDLVDLETEVDSGGEPRIEEIGEVNTLPSSPSSTGRREKQPENVGVETVSKGQV</sequence>
<reference evidence="2 3" key="1">
    <citation type="submission" date="2024-09" db="EMBL/GenBank/DDBJ databases">
        <title>Chromosome-scale assembly of Riccia sorocarpa.</title>
        <authorList>
            <person name="Paukszto L."/>
        </authorList>
    </citation>
    <scope>NUCLEOTIDE SEQUENCE [LARGE SCALE GENOMIC DNA]</scope>
    <source>
        <strain evidence="2">LP-2024</strain>
        <tissue evidence="2">Aerial parts of the thallus</tissue>
    </source>
</reference>
<keyword evidence="3" id="KW-1185">Reference proteome</keyword>
<feature type="region of interest" description="Disordered" evidence="1">
    <location>
        <begin position="1"/>
        <end position="21"/>
    </location>
</feature>
<evidence type="ECO:0000313" key="3">
    <source>
        <dbReference type="Proteomes" id="UP001633002"/>
    </source>
</evidence>
<feature type="region of interest" description="Disordered" evidence="1">
    <location>
        <begin position="241"/>
        <end position="287"/>
    </location>
</feature>
<dbReference type="Proteomes" id="UP001633002">
    <property type="component" value="Unassembled WGS sequence"/>
</dbReference>
<comment type="caution">
    <text evidence="2">The sequence shown here is derived from an EMBL/GenBank/DDBJ whole genome shotgun (WGS) entry which is preliminary data.</text>
</comment>
<feature type="compositionally biased region" description="Polar residues" evidence="1">
    <location>
        <begin position="1"/>
        <end position="15"/>
    </location>
</feature>
<feature type="region of interest" description="Disordered" evidence="1">
    <location>
        <begin position="37"/>
        <end position="183"/>
    </location>
</feature>
<organism evidence="2 3">
    <name type="scientific">Riccia sorocarpa</name>
    <dbReference type="NCBI Taxonomy" id="122646"/>
    <lineage>
        <taxon>Eukaryota</taxon>
        <taxon>Viridiplantae</taxon>
        <taxon>Streptophyta</taxon>
        <taxon>Embryophyta</taxon>
        <taxon>Marchantiophyta</taxon>
        <taxon>Marchantiopsida</taxon>
        <taxon>Marchantiidae</taxon>
        <taxon>Marchantiales</taxon>
        <taxon>Ricciaceae</taxon>
        <taxon>Riccia</taxon>
    </lineage>
</organism>
<evidence type="ECO:0000313" key="2">
    <source>
        <dbReference type="EMBL" id="KAL3692267.1"/>
    </source>
</evidence>
<name>A0ABD3HL65_9MARC</name>
<evidence type="ECO:0000256" key="1">
    <source>
        <dbReference type="SAM" id="MobiDB-lite"/>
    </source>
</evidence>
<feature type="compositionally biased region" description="Basic and acidic residues" evidence="1">
    <location>
        <begin position="47"/>
        <end position="64"/>
    </location>
</feature>
<accession>A0ABD3HL65</accession>
<gene>
    <name evidence="2" type="ORF">R1sor_005918</name>
</gene>
<dbReference type="AlphaFoldDB" id="A0ABD3HL65"/>
<dbReference type="EMBL" id="JBJQOH010000003">
    <property type="protein sequence ID" value="KAL3692267.1"/>
    <property type="molecule type" value="Genomic_DNA"/>
</dbReference>
<feature type="compositionally biased region" description="Basic and acidic residues" evidence="1">
    <location>
        <begin position="134"/>
        <end position="159"/>
    </location>
</feature>
<proteinExistence type="predicted"/>